<dbReference type="Gene3D" id="3.40.50.720">
    <property type="entry name" value="NAD(P)-binding Rossmann-like Domain"/>
    <property type="match status" value="1"/>
</dbReference>
<keyword evidence="3" id="KW-0560">Oxidoreductase</keyword>
<evidence type="ECO:0000313" key="7">
    <source>
        <dbReference type="EMBL" id="PZD79958.1"/>
    </source>
</evidence>
<dbReference type="InterPro" id="IPR036291">
    <property type="entry name" value="NAD(P)-bd_dom_sf"/>
</dbReference>
<evidence type="ECO:0000256" key="1">
    <source>
        <dbReference type="ARBA" id="ARBA00004959"/>
    </source>
</evidence>
<feature type="active site" evidence="5">
    <location>
        <position position="177"/>
    </location>
</feature>
<dbReference type="NCBIfam" id="TIGR00872">
    <property type="entry name" value="gnd_rel"/>
    <property type="match status" value="1"/>
</dbReference>
<dbReference type="UniPathway" id="UPA00115"/>
<evidence type="ECO:0000256" key="2">
    <source>
        <dbReference type="ARBA" id="ARBA00008419"/>
    </source>
</evidence>
<comment type="similarity">
    <text evidence="2">Belongs to the 6-phosphogluconate dehydrogenase family.</text>
</comment>
<proteinExistence type="inferred from homology"/>
<dbReference type="PANTHER" id="PTHR11811">
    <property type="entry name" value="6-PHOSPHOGLUCONATE DEHYDROGENASE"/>
    <property type="match status" value="1"/>
</dbReference>
<dbReference type="OMA" id="NGYALMY"/>
<protein>
    <submittedName>
        <fullName evidence="7">Decarboxylating 6-phosphogluconate dehydrogenase</fullName>
    </submittedName>
</protein>
<dbReference type="GO" id="GO:0016054">
    <property type="term" value="P:organic acid catabolic process"/>
    <property type="evidence" value="ECO:0007669"/>
    <property type="project" value="UniProtKB-ARBA"/>
</dbReference>
<dbReference type="PROSITE" id="PS00895">
    <property type="entry name" value="3_HYDROXYISOBUT_DH"/>
    <property type="match status" value="1"/>
</dbReference>
<accession>A0A2W1K026</accession>
<dbReference type="InterPro" id="IPR006183">
    <property type="entry name" value="Pgluconate_DH"/>
</dbReference>
<sequence length="306" mass="32800">MGNKDIGMVGLGRMGANMARRLHLKGMKVIAYNRHTEKATELAKETGMHAASSLEALVQALPTPRVLWLMLPAGEATQSHIDSILPLLSRNDILINGANAFYEDSIAQSQKVEAVGVHYIDAGVSGGIWGLREGYALMVGGSPEAVAEVTPFLEALAPAVDKGWLHCGPVGSGHFVKMVHNGIEYGMMQALAEGFAILQGKTEFGLDLAKVAEMWRYGSVVRSWLLDLTADTLAKDQVLADIAPIVADSGEGLWTAQTALALKIPAPVITLALQMRWASQGRDDYAAKLLAMMRNEFGGHAVQKEA</sequence>
<dbReference type="SUPFAM" id="SSF48179">
    <property type="entry name" value="6-phosphogluconate dehydrogenase C-terminal domain-like"/>
    <property type="match status" value="1"/>
</dbReference>
<dbReference type="InterPro" id="IPR013328">
    <property type="entry name" value="6PGD_dom2"/>
</dbReference>
<dbReference type="RefSeq" id="WP_012536915.1">
    <property type="nucleotide sequence ID" value="NZ_AP025160.1"/>
</dbReference>
<dbReference type="InterPro" id="IPR008927">
    <property type="entry name" value="6-PGluconate_DH-like_C_sf"/>
</dbReference>
<dbReference type="EMBL" id="QKQP01000012">
    <property type="protein sequence ID" value="PZD79958.1"/>
    <property type="molecule type" value="Genomic_DNA"/>
</dbReference>
<dbReference type="InterPro" id="IPR002204">
    <property type="entry name" value="3-OH-isobutyrate_DH-rel_CS"/>
</dbReference>
<feature type="domain" description="6-phosphogluconate dehydrogenase C-terminal" evidence="6">
    <location>
        <begin position="173"/>
        <end position="306"/>
    </location>
</feature>
<dbReference type="InterPro" id="IPR006115">
    <property type="entry name" value="6PGDH_NADP-bd"/>
</dbReference>
<organism evidence="7 8">
    <name type="scientific">Acidithiobacillus ferrooxidans</name>
    <name type="common">Thiobacillus ferrooxidans</name>
    <dbReference type="NCBI Taxonomy" id="920"/>
    <lineage>
        <taxon>Bacteria</taxon>
        <taxon>Pseudomonadati</taxon>
        <taxon>Pseudomonadota</taxon>
        <taxon>Acidithiobacillia</taxon>
        <taxon>Acidithiobacillales</taxon>
        <taxon>Acidithiobacillaceae</taxon>
        <taxon>Acidithiobacillus</taxon>
    </lineage>
</organism>
<dbReference type="AlphaFoldDB" id="A0A2W1K026"/>
<dbReference type="InterPro" id="IPR006114">
    <property type="entry name" value="6PGDH_C"/>
</dbReference>
<gene>
    <name evidence="7" type="primary">gnd</name>
    <name evidence="7" type="ORF">DN052_15660</name>
</gene>
<comment type="pathway">
    <text evidence="1">Carbohydrate degradation; pentose phosphate pathway.</text>
</comment>
<evidence type="ECO:0000256" key="3">
    <source>
        <dbReference type="ARBA" id="ARBA00023002"/>
    </source>
</evidence>
<dbReference type="Pfam" id="PF03446">
    <property type="entry name" value="NAD_binding_2"/>
    <property type="match status" value="1"/>
</dbReference>
<dbReference type="SMART" id="SM01350">
    <property type="entry name" value="6PGD"/>
    <property type="match status" value="1"/>
</dbReference>
<dbReference type="GO" id="GO:0004616">
    <property type="term" value="F:phosphogluconate dehydrogenase (decarboxylating) activity"/>
    <property type="evidence" value="ECO:0007669"/>
    <property type="project" value="InterPro"/>
</dbReference>
<evidence type="ECO:0000313" key="8">
    <source>
        <dbReference type="Proteomes" id="UP000248886"/>
    </source>
</evidence>
<dbReference type="OrthoDB" id="9804542at2"/>
<evidence type="ECO:0000259" key="6">
    <source>
        <dbReference type="SMART" id="SM01350"/>
    </source>
</evidence>
<dbReference type="InterPro" id="IPR004849">
    <property type="entry name" value="6DGDH_YqeC"/>
</dbReference>
<dbReference type="Proteomes" id="UP000248886">
    <property type="component" value="Unassembled WGS sequence"/>
</dbReference>
<evidence type="ECO:0000256" key="5">
    <source>
        <dbReference type="PIRSR" id="PIRSR000103-1"/>
    </source>
</evidence>
<dbReference type="Gene3D" id="1.10.1040.10">
    <property type="entry name" value="N-(1-d-carboxylethyl)-l-norvaline Dehydrogenase, domain 2"/>
    <property type="match status" value="1"/>
</dbReference>
<name>A0A2W1K026_ACIFR</name>
<dbReference type="PRINTS" id="PR00076">
    <property type="entry name" value="6PGDHDRGNASE"/>
</dbReference>
<dbReference type="SUPFAM" id="SSF51735">
    <property type="entry name" value="NAD(P)-binding Rossmann-fold domains"/>
    <property type="match status" value="1"/>
</dbReference>
<dbReference type="GeneID" id="65281167"/>
<reference evidence="7 8" key="1">
    <citation type="submission" date="2018-06" db="EMBL/GenBank/DDBJ databases">
        <title>Draft sequence of Acidithiobacillus ferrooxidans CCM 4253.</title>
        <authorList>
            <person name="Moya-Beltran A."/>
            <person name="Castro M."/>
            <person name="Covarrubias P.C."/>
            <person name="Issotta F."/>
            <person name="Janiczek O."/>
            <person name="Mandl M."/>
            <person name="Kucera J."/>
            <person name="Quatrini R."/>
        </authorList>
    </citation>
    <scope>NUCLEOTIDE SEQUENCE [LARGE SCALE GENOMIC DNA]</scope>
    <source>
        <strain evidence="7 8">CCM 4253</strain>
    </source>
</reference>
<evidence type="ECO:0000256" key="4">
    <source>
        <dbReference type="ARBA" id="ARBA00023064"/>
    </source>
</evidence>
<dbReference type="GO" id="GO:0019521">
    <property type="term" value="P:D-gluconate metabolic process"/>
    <property type="evidence" value="ECO:0007669"/>
    <property type="project" value="UniProtKB-KW"/>
</dbReference>
<dbReference type="PIRSF" id="PIRSF000103">
    <property type="entry name" value="HIBADH"/>
    <property type="match status" value="1"/>
</dbReference>
<comment type="caution">
    <text evidence="7">The sequence shown here is derived from an EMBL/GenBank/DDBJ whole genome shotgun (WGS) entry which is preliminary data.</text>
</comment>
<dbReference type="NCBIfam" id="NF007161">
    <property type="entry name" value="PRK09599.1"/>
    <property type="match status" value="1"/>
</dbReference>
<dbReference type="Pfam" id="PF00393">
    <property type="entry name" value="6PGD"/>
    <property type="match status" value="1"/>
</dbReference>
<dbReference type="GO" id="GO:0006098">
    <property type="term" value="P:pentose-phosphate shunt"/>
    <property type="evidence" value="ECO:0007669"/>
    <property type="project" value="UniProtKB-UniPathway"/>
</dbReference>
<dbReference type="GO" id="GO:0050661">
    <property type="term" value="F:NADP binding"/>
    <property type="evidence" value="ECO:0007669"/>
    <property type="project" value="InterPro"/>
</dbReference>
<dbReference type="InterPro" id="IPR015815">
    <property type="entry name" value="HIBADH-related"/>
</dbReference>
<keyword evidence="4" id="KW-0311">Gluconate utilization</keyword>